<proteinExistence type="predicted"/>
<organism evidence="2 3">
    <name type="scientific">Akkermansia glycaniphila</name>
    <dbReference type="NCBI Taxonomy" id="1679444"/>
    <lineage>
        <taxon>Bacteria</taxon>
        <taxon>Pseudomonadati</taxon>
        <taxon>Verrucomicrobiota</taxon>
        <taxon>Verrucomicrobiia</taxon>
        <taxon>Verrucomicrobiales</taxon>
        <taxon>Akkermansiaceae</taxon>
        <taxon>Akkermansia</taxon>
    </lineage>
</organism>
<name>A0A1H6M8Y0_9BACT</name>
<dbReference type="EMBL" id="LT629973">
    <property type="protein sequence ID" value="SEH97870.1"/>
    <property type="molecule type" value="Genomic_DNA"/>
</dbReference>
<evidence type="ECO:0008006" key="4">
    <source>
        <dbReference type="Google" id="ProtNLM"/>
    </source>
</evidence>
<dbReference type="STRING" id="1679444.PYTT_2250"/>
<dbReference type="KEGG" id="agl:PYTT_2250"/>
<sequence>MFDSITRILTYFNLIPDFLSATGIFCAIAWFATAMAVLVSVFSFFSDGGDDISSAGEAGGGHEAGWLSLRSLTGFLLGFGWTGFVLSQAGGTVGESVIGGIIGGFAMFFLIVFLMRMIYSLRSDGTLKYDSLVGMPALVYVTIPPHGESGGQVKVAHPSQLFFLPAVQSGDVPLSAETPVKITAVHAGVLTVSPL</sequence>
<gene>
    <name evidence="2" type="ORF">PYTT_2250</name>
</gene>
<feature type="transmembrane region" description="Helical" evidence="1">
    <location>
        <begin position="20"/>
        <end position="45"/>
    </location>
</feature>
<evidence type="ECO:0000313" key="3">
    <source>
        <dbReference type="Proteomes" id="UP000176204"/>
    </source>
</evidence>
<protein>
    <recommendedName>
        <fullName evidence="4">NfeD-like C-terminal domain-containing protein</fullName>
    </recommendedName>
</protein>
<dbReference type="AlphaFoldDB" id="A0A1H6M8Y0"/>
<keyword evidence="1" id="KW-0472">Membrane</keyword>
<evidence type="ECO:0000313" key="2">
    <source>
        <dbReference type="EMBL" id="SEH97870.1"/>
    </source>
</evidence>
<keyword evidence="3" id="KW-1185">Reference proteome</keyword>
<dbReference type="RefSeq" id="WP_067777191.1">
    <property type="nucleotide sequence ID" value="NZ_JACVVN010000012.1"/>
</dbReference>
<feature type="transmembrane region" description="Helical" evidence="1">
    <location>
        <begin position="98"/>
        <end position="119"/>
    </location>
</feature>
<dbReference type="OrthoDB" id="200031at2"/>
<keyword evidence="1" id="KW-0812">Transmembrane</keyword>
<dbReference type="Gene3D" id="2.40.50.140">
    <property type="entry name" value="Nucleic acid-binding proteins"/>
    <property type="match status" value="1"/>
</dbReference>
<reference evidence="3" key="1">
    <citation type="submission" date="2016-09" db="EMBL/GenBank/DDBJ databases">
        <authorList>
            <person name="Koehorst J."/>
        </authorList>
    </citation>
    <scope>NUCLEOTIDE SEQUENCE [LARGE SCALE GENOMIC DNA]</scope>
</reference>
<keyword evidence="1" id="KW-1133">Transmembrane helix</keyword>
<dbReference type="Proteomes" id="UP000176204">
    <property type="component" value="Chromosome I"/>
</dbReference>
<evidence type="ECO:0000256" key="1">
    <source>
        <dbReference type="SAM" id="Phobius"/>
    </source>
</evidence>
<feature type="transmembrane region" description="Helical" evidence="1">
    <location>
        <begin position="66"/>
        <end position="86"/>
    </location>
</feature>
<dbReference type="InterPro" id="IPR012340">
    <property type="entry name" value="NA-bd_OB-fold"/>
</dbReference>
<accession>A0A1H6M8Y0</accession>